<name>A0A6N6M5J6_9FLAO</name>
<dbReference type="EMBL" id="WACR01000004">
    <property type="protein sequence ID" value="KAB1064897.1"/>
    <property type="molecule type" value="Genomic_DNA"/>
</dbReference>
<dbReference type="NCBIfam" id="TIGR03696">
    <property type="entry name" value="Rhs_assc_core"/>
    <property type="match status" value="1"/>
</dbReference>
<accession>A0A6N6M5J6</accession>
<dbReference type="OrthoDB" id="2972467at2"/>
<reference evidence="1 2" key="1">
    <citation type="submission" date="2019-09" db="EMBL/GenBank/DDBJ databases">
        <title>Genomes of Cryomorphaceae.</title>
        <authorList>
            <person name="Bowman J.P."/>
        </authorList>
    </citation>
    <scope>NUCLEOTIDE SEQUENCE [LARGE SCALE GENOMIC DNA]</scope>
    <source>
        <strain evidence="1 2">KCTC 52047</strain>
    </source>
</reference>
<evidence type="ECO:0008006" key="3">
    <source>
        <dbReference type="Google" id="ProtNLM"/>
    </source>
</evidence>
<dbReference type="RefSeq" id="WP_151167217.1">
    <property type="nucleotide sequence ID" value="NZ_WACR01000004.1"/>
</dbReference>
<evidence type="ECO:0000313" key="1">
    <source>
        <dbReference type="EMBL" id="KAB1064897.1"/>
    </source>
</evidence>
<dbReference type="Pfam" id="PF13385">
    <property type="entry name" value="Laminin_G_3"/>
    <property type="match status" value="1"/>
</dbReference>
<dbReference type="SUPFAM" id="SSF49899">
    <property type="entry name" value="Concanavalin A-like lectins/glucanases"/>
    <property type="match status" value="1"/>
</dbReference>
<dbReference type="Gene3D" id="2.60.120.200">
    <property type="match status" value="1"/>
</dbReference>
<protein>
    <recommendedName>
        <fullName evidence="3">LamG-like jellyroll fold domain-containing protein</fullName>
    </recommendedName>
</protein>
<gene>
    <name evidence="1" type="ORF">F3059_05965</name>
</gene>
<dbReference type="InterPro" id="IPR013320">
    <property type="entry name" value="ConA-like_dom_sf"/>
</dbReference>
<dbReference type="InterPro" id="IPR022385">
    <property type="entry name" value="Rhs_assc_core"/>
</dbReference>
<keyword evidence="2" id="KW-1185">Reference proteome</keyword>
<evidence type="ECO:0000313" key="2">
    <source>
        <dbReference type="Proteomes" id="UP000435357"/>
    </source>
</evidence>
<dbReference type="Proteomes" id="UP000435357">
    <property type="component" value="Unassembled WGS sequence"/>
</dbReference>
<dbReference type="GO" id="GO:0005975">
    <property type="term" value="P:carbohydrate metabolic process"/>
    <property type="evidence" value="ECO:0007669"/>
    <property type="project" value="UniProtKB-ARBA"/>
</dbReference>
<proteinExistence type="predicted"/>
<dbReference type="GO" id="GO:0004553">
    <property type="term" value="F:hydrolase activity, hydrolyzing O-glycosyl compounds"/>
    <property type="evidence" value="ECO:0007669"/>
    <property type="project" value="UniProtKB-ARBA"/>
</dbReference>
<comment type="caution">
    <text evidence="1">The sequence shown here is derived from an EMBL/GenBank/DDBJ whole genome shotgun (WGS) entry which is preliminary data.</text>
</comment>
<dbReference type="AlphaFoldDB" id="A0A6N6M5J6"/>
<organism evidence="1 2">
    <name type="scientific">Salibacter halophilus</name>
    <dbReference type="NCBI Taxonomy" id="1803916"/>
    <lineage>
        <taxon>Bacteria</taxon>
        <taxon>Pseudomonadati</taxon>
        <taxon>Bacteroidota</taxon>
        <taxon>Flavobacteriia</taxon>
        <taxon>Flavobacteriales</taxon>
        <taxon>Salibacteraceae</taxon>
        <taxon>Salibacter</taxon>
    </lineage>
</organism>
<sequence length="569" mass="63986">MRYSDIGTYNGLGDYSLDNIRHYSTGSEYLVTFSGGTITTSPNVEFHFSIKNGSDYTTVGCNTTGSIASLASCVAGQILNPLDTIRISDTSFVVTATEFFMPTDAQISYDKVNDLKITIEEVDSPLRKQYAYHRYGKSRYELSNHLGNVQSVVSNRKVSTQDNRLCLNGLNESASSTYFAAGLSNELTMAGWIKTTDDSPGTSYAITYYDVNTYEKGMVLGIYHGNARAAGRNGTGSLYGLVGTTDITDNQWHHLAVTTDGTNWSLYVDGVKEDSLVSPSGNFTSSSMYEPFTIGKTQYDGGYFNGCVKEVSFWNAVRPDTTIANDYSRNREFSGSEKNLIGYWKVNETTGTTITDYSSGNHDLTVSTSTGWSTTTQEYLAADIISFTDYYPYGSRTPGRNWNSNVYRYGFNGMEGDPEMKGTGNHYTTFFRQYDPRLGRWFSTDPVMQAWMSPYMAMDGNPILYADPRGDEIRWGSVKRWARTHIKALFNKDYRKKLKAFKAHWNEKYKNTKKDKFILDFDPNLGEGAIDFKMAQLETWEITRVKLKINIGFISKETLNTNPLFIECQ</sequence>